<gene>
    <name evidence="1" type="ORF">ACFQJ7_04285</name>
</gene>
<accession>A0ABD5X1Y8</accession>
<dbReference type="Proteomes" id="UP001596414">
    <property type="component" value="Unassembled WGS sequence"/>
</dbReference>
<evidence type="ECO:0000313" key="2">
    <source>
        <dbReference type="Proteomes" id="UP001596414"/>
    </source>
</evidence>
<dbReference type="InterPro" id="IPR002739">
    <property type="entry name" value="PAB1135-like"/>
</dbReference>
<dbReference type="NCBIfam" id="NF011141">
    <property type="entry name" value="PRK14555.1-1"/>
    <property type="match status" value="1"/>
</dbReference>
<dbReference type="AlphaFoldDB" id="A0ABD5X1Y8"/>
<name>A0ABD5X1Y8_9EURY</name>
<dbReference type="SUPFAM" id="SSF55282">
    <property type="entry name" value="RL5-like"/>
    <property type="match status" value="1"/>
</dbReference>
<evidence type="ECO:0000313" key="1">
    <source>
        <dbReference type="EMBL" id="MFC7125258.1"/>
    </source>
</evidence>
<dbReference type="Pfam" id="PF01877">
    <property type="entry name" value="RNA_binding"/>
    <property type="match status" value="1"/>
</dbReference>
<protein>
    <submittedName>
        <fullName evidence="1">RNA-binding protein</fullName>
    </submittedName>
</protein>
<proteinExistence type="predicted"/>
<sequence>MSSVPFHYIDLRTFCYGTEDDERVEDALRSFLPEEFEIQRAESEGHHGDRILVLSARVENADEMRTVLGALGDLPDEEFAQVQDELDERVTENTEFFLSLSKQAAFSGDIERGDGITFRAKVEAYPAKKAHALENVKETLATLDE</sequence>
<reference evidence="1 2" key="1">
    <citation type="journal article" date="2014" name="Int. J. Syst. Evol. Microbiol.">
        <title>Complete genome sequence of Corynebacterium casei LMG S-19264T (=DSM 44701T), isolated from a smear-ripened cheese.</title>
        <authorList>
            <consortium name="US DOE Joint Genome Institute (JGI-PGF)"/>
            <person name="Walter F."/>
            <person name="Albersmeier A."/>
            <person name="Kalinowski J."/>
            <person name="Ruckert C."/>
        </authorList>
    </citation>
    <scope>NUCLEOTIDE SEQUENCE [LARGE SCALE GENOMIC DNA]</scope>
    <source>
        <strain evidence="1 2">CGMCC 4.7215</strain>
    </source>
</reference>
<comment type="caution">
    <text evidence="1">The sequence shown here is derived from an EMBL/GenBank/DDBJ whole genome shotgun (WGS) entry which is preliminary data.</text>
</comment>
<dbReference type="PANTHER" id="PTHR38816:SF1">
    <property type="entry name" value="EXOSOME SUBUNIT"/>
    <property type="match status" value="1"/>
</dbReference>
<organism evidence="1 2">
    <name type="scientific">Halovenus rubra</name>
    <dbReference type="NCBI Taxonomy" id="869890"/>
    <lineage>
        <taxon>Archaea</taxon>
        <taxon>Methanobacteriati</taxon>
        <taxon>Methanobacteriota</taxon>
        <taxon>Stenosarchaea group</taxon>
        <taxon>Halobacteria</taxon>
        <taxon>Halobacteriales</taxon>
        <taxon>Haloarculaceae</taxon>
        <taxon>Halovenus</taxon>
    </lineage>
</organism>
<dbReference type="PANTHER" id="PTHR38816">
    <property type="entry name" value="EXOSOME SUBUNIT, DUF54 FAMILY-RELATED"/>
    <property type="match status" value="1"/>
</dbReference>
<dbReference type="InterPro" id="IPR022803">
    <property type="entry name" value="Ribosomal_uL5_dom_sf"/>
</dbReference>
<dbReference type="RefSeq" id="WP_267636256.1">
    <property type="nucleotide sequence ID" value="NZ_JAODIY010000004.1"/>
</dbReference>
<dbReference type="EMBL" id="JBHSZQ010000004">
    <property type="protein sequence ID" value="MFC7125258.1"/>
    <property type="molecule type" value="Genomic_DNA"/>
</dbReference>
<dbReference type="Gene3D" id="3.30.1440.10">
    <property type="match status" value="1"/>
</dbReference>